<evidence type="ECO:0000313" key="2">
    <source>
        <dbReference type="Proteomes" id="UP000296374"/>
    </source>
</evidence>
<keyword evidence="1" id="KW-0614">Plasmid</keyword>
<reference evidence="2" key="1">
    <citation type="submission" date="2019-05" db="EMBL/GenBank/DDBJ databases">
        <title>Tamlana fucoidanivorans sp. nov., isolated from the surface of algae collected from Fujian province in China.</title>
        <authorList>
            <person name="Li J."/>
        </authorList>
    </citation>
    <scope>NUCLEOTIDE SEQUENCE [LARGE SCALE GENOMIC DNA]</scope>
    <source>
        <strain evidence="2">2251</strain>
        <plasmid evidence="2">unnamed3</plasmid>
    </source>
</reference>
<dbReference type="InterPro" id="IPR036390">
    <property type="entry name" value="WH_DNA-bd_sf"/>
</dbReference>
<organism evidence="1 2">
    <name type="scientific">Paracoccus liaowanqingii</name>
    <dbReference type="NCBI Taxonomy" id="2560053"/>
    <lineage>
        <taxon>Bacteria</taxon>
        <taxon>Pseudomonadati</taxon>
        <taxon>Pseudomonadota</taxon>
        <taxon>Alphaproteobacteria</taxon>
        <taxon>Rhodobacterales</taxon>
        <taxon>Paracoccaceae</taxon>
        <taxon>Paracoccus</taxon>
    </lineage>
</organism>
<proteinExistence type="predicted"/>
<evidence type="ECO:0000313" key="1">
    <source>
        <dbReference type="EMBL" id="QDA36612.1"/>
    </source>
</evidence>
<dbReference type="EMBL" id="CP040764">
    <property type="protein sequence ID" value="QDA36612.1"/>
    <property type="molecule type" value="Genomic_DNA"/>
</dbReference>
<evidence type="ECO:0008006" key="3">
    <source>
        <dbReference type="Google" id="ProtNLM"/>
    </source>
</evidence>
<dbReference type="KEGG" id="plia:E4191_21185"/>
<dbReference type="SUPFAM" id="SSF46785">
    <property type="entry name" value="Winged helix' DNA-binding domain"/>
    <property type="match status" value="1"/>
</dbReference>
<protein>
    <recommendedName>
        <fullName evidence="3">DnaA N-terminal domain-containing protein</fullName>
    </recommendedName>
</protein>
<accession>A0A4Y5SSY0</accession>
<dbReference type="AlphaFoldDB" id="A0A4Y5SSY0"/>
<gene>
    <name evidence="1" type="ORF">E4191_21185</name>
</gene>
<dbReference type="Proteomes" id="UP000296374">
    <property type="component" value="Plasmid unnamed3"/>
</dbReference>
<sequence>MQIVRPVGREAAAKKYDILSALMAHALAGDAHRQRLVLRLMSLITTRYNWQRNELSVGQREIARLWCVDERTVKRDMARLRAMGWITVKRQGARGRVSVLGIDLDRMLLDSRPAWPNIGEDYIARMTGREAALGDPEEEAPNVVPFRRSEATPVGQGPWAVIRDRLLAEDPALFEAWFACLVETGQGEGILHLAAPTRFHSTYVRTHLLGRLQMAARRADASLHSVRVD</sequence>
<dbReference type="RefSeq" id="WP_139616325.1">
    <property type="nucleotide sequence ID" value="NZ_CP040764.1"/>
</dbReference>
<name>A0A4Y5SSY0_9RHOB</name>
<geneLocation type="plasmid" evidence="1 2">
    <name>unnamed3</name>
</geneLocation>